<sequence>MSSLEADVTVGASTFTNEYGVTRTVIVDCSTESQKTNTNGVDGLVNIEEADTTMMGQGQSTFSINSGKTQEVSVTVTSKTRNRNGEPTKNTILPLQTVDIHETSMVSSSTIKIQETSNKSPNYAINSGYDSRYQADYEKCARYNITEYSGSGFLTYFSDAPFKGDSNYVYQHLSSQDLVIYLRYQDYWMYQISDVGFNITVPDSDIPTTGSLYPNVPEQTISNFTAMYYGYFPPPITGNYTFTVESANGGAAIFVVDDINTYCCGNFNTNYLFWGKSAYNIPNDPEHTVKSVTVHLQKGVPYQIGMMYINIGGDANFEPSITFPTGEKITNFENYVYPNVANDECGFGHATTTIKSQWTGTYATTYSTSVSYFTGPVSFIDILFTEEGTFYYVMEPSETSTSMPLDSSSEISSVLRSSSATSTITTSLDMSSSHGSYSASSSIINSSDLNITFPLQYSSSIPSSMVPIDTSSSFKVISSMTSTTEKPTDSKSLSSSTKLGNFTSLSESYPIAQTTSFSSLNSFSESSNSVIKFLNVTTLKSVSHLTDNIDSTKITQLSKAIPSEEIPSKELTYIDSLGFTRTATVDCFSKLSALNGKSQNIVYSTELNSIKATLTKDNKNNSGSNNRPTTANDLETVFTPSAPSSVTNNADIQNEQISGSSTTKVQLSMSSSKPLVSIIDIPNGASLN</sequence>
<dbReference type="InterPro" id="IPR037524">
    <property type="entry name" value="PA14/GLEYA"/>
</dbReference>
<reference evidence="3 4" key="1">
    <citation type="submission" date="2020-11" db="EMBL/GenBank/DDBJ databases">
        <title>Kefir isolates.</title>
        <authorList>
            <person name="Marcisauskas S."/>
            <person name="Kim Y."/>
            <person name="Blasche S."/>
        </authorList>
    </citation>
    <scope>NUCLEOTIDE SEQUENCE [LARGE SCALE GENOMIC DNA]</scope>
    <source>
        <strain evidence="3 4">OG2</strain>
    </source>
</reference>
<accession>A0A9P6VV00</accession>
<feature type="compositionally biased region" description="Polar residues" evidence="1">
    <location>
        <begin position="620"/>
        <end position="634"/>
    </location>
</feature>
<name>A0A9P6VV00_MAUEX</name>
<evidence type="ECO:0000313" key="3">
    <source>
        <dbReference type="EMBL" id="KAG0656459.1"/>
    </source>
</evidence>
<feature type="domain" description="PA14" evidence="2">
    <location>
        <begin position="174"/>
        <end position="335"/>
    </location>
</feature>
<organism evidence="3 4">
    <name type="scientific">Maudiozyma exigua</name>
    <name type="common">Yeast</name>
    <name type="synonym">Kazachstania exigua</name>
    <dbReference type="NCBI Taxonomy" id="34358"/>
    <lineage>
        <taxon>Eukaryota</taxon>
        <taxon>Fungi</taxon>
        <taxon>Dikarya</taxon>
        <taxon>Ascomycota</taxon>
        <taxon>Saccharomycotina</taxon>
        <taxon>Saccharomycetes</taxon>
        <taxon>Saccharomycetales</taxon>
        <taxon>Saccharomycetaceae</taxon>
        <taxon>Maudiozyma</taxon>
    </lineage>
</organism>
<dbReference type="Pfam" id="PF10528">
    <property type="entry name" value="GLEYA"/>
    <property type="match status" value="1"/>
</dbReference>
<evidence type="ECO:0000259" key="2">
    <source>
        <dbReference type="PROSITE" id="PS51820"/>
    </source>
</evidence>
<dbReference type="Proteomes" id="UP000750334">
    <property type="component" value="Unassembled WGS sequence"/>
</dbReference>
<dbReference type="InterPro" id="IPR018871">
    <property type="entry name" value="GLEYA_adhesin_domain"/>
</dbReference>
<dbReference type="PROSITE" id="PS51820">
    <property type="entry name" value="PA14"/>
    <property type="match status" value="1"/>
</dbReference>
<protein>
    <recommendedName>
        <fullName evidence="2">PA14 domain-containing protein</fullName>
    </recommendedName>
</protein>
<evidence type="ECO:0000313" key="4">
    <source>
        <dbReference type="Proteomes" id="UP000750334"/>
    </source>
</evidence>
<feature type="region of interest" description="Disordered" evidence="1">
    <location>
        <begin position="615"/>
        <end position="634"/>
    </location>
</feature>
<feature type="non-terminal residue" evidence="3">
    <location>
        <position position="1"/>
    </location>
</feature>
<keyword evidence="4" id="KW-1185">Reference proteome</keyword>
<comment type="caution">
    <text evidence="3">The sequence shown here is derived from an EMBL/GenBank/DDBJ whole genome shotgun (WGS) entry which is preliminary data.</text>
</comment>
<dbReference type="AlphaFoldDB" id="A0A9P6VV00"/>
<feature type="region of interest" description="Disordered" evidence="1">
    <location>
        <begin position="641"/>
        <end position="662"/>
    </location>
</feature>
<dbReference type="EMBL" id="PUHR01000258">
    <property type="protein sequence ID" value="KAG0656459.1"/>
    <property type="molecule type" value="Genomic_DNA"/>
</dbReference>
<gene>
    <name evidence="3" type="ORF">C6P45_002661</name>
</gene>
<evidence type="ECO:0000256" key="1">
    <source>
        <dbReference type="SAM" id="MobiDB-lite"/>
    </source>
</evidence>
<proteinExistence type="predicted"/>
<dbReference type="Gene3D" id="2.60.120.1560">
    <property type="match status" value="1"/>
</dbReference>